<protein>
    <submittedName>
        <fullName evidence="2">Uncharacterized protein</fullName>
    </submittedName>
</protein>
<name>A0A8S1S5S1_PAROT</name>
<comment type="caution">
    <text evidence="2">The sequence shown here is derived from an EMBL/GenBank/DDBJ whole genome shotgun (WGS) entry which is preliminary data.</text>
</comment>
<gene>
    <name evidence="2" type="ORF">POCTA_138.1.T0060185</name>
</gene>
<evidence type="ECO:0000256" key="1">
    <source>
        <dbReference type="SAM" id="Phobius"/>
    </source>
</evidence>
<proteinExistence type="predicted"/>
<dbReference type="OMA" id="NTFHNTI"/>
<sequence length="120" mass="14787">MESHENYRSYYNDNLSFFEPKYFLMFMILLFVPYFTWKNSNAQQEPIKDRVWRKFAFSFQDMMNKFYITDKEILKNTFHNTIFNPKPSLVRNNVRKLNKKKLSVQFDLNKNITHLFQYNG</sequence>
<dbReference type="EMBL" id="CAJJDP010000005">
    <property type="protein sequence ID" value="CAD8135035.1"/>
    <property type="molecule type" value="Genomic_DNA"/>
</dbReference>
<reference evidence="2" key="1">
    <citation type="submission" date="2021-01" db="EMBL/GenBank/DDBJ databases">
        <authorList>
            <consortium name="Genoscope - CEA"/>
            <person name="William W."/>
        </authorList>
    </citation>
    <scope>NUCLEOTIDE SEQUENCE</scope>
</reference>
<dbReference type="OrthoDB" id="286948at2759"/>
<accession>A0A8S1S5S1</accession>
<feature type="transmembrane region" description="Helical" evidence="1">
    <location>
        <begin position="20"/>
        <end position="37"/>
    </location>
</feature>
<evidence type="ECO:0000313" key="3">
    <source>
        <dbReference type="Proteomes" id="UP000683925"/>
    </source>
</evidence>
<dbReference type="Proteomes" id="UP000683925">
    <property type="component" value="Unassembled WGS sequence"/>
</dbReference>
<dbReference type="AlphaFoldDB" id="A0A8S1S5S1"/>
<keyword evidence="1" id="KW-0472">Membrane</keyword>
<keyword evidence="1" id="KW-0812">Transmembrane</keyword>
<organism evidence="2 3">
    <name type="scientific">Paramecium octaurelia</name>
    <dbReference type="NCBI Taxonomy" id="43137"/>
    <lineage>
        <taxon>Eukaryota</taxon>
        <taxon>Sar</taxon>
        <taxon>Alveolata</taxon>
        <taxon>Ciliophora</taxon>
        <taxon>Intramacronucleata</taxon>
        <taxon>Oligohymenophorea</taxon>
        <taxon>Peniculida</taxon>
        <taxon>Parameciidae</taxon>
        <taxon>Paramecium</taxon>
    </lineage>
</organism>
<keyword evidence="3" id="KW-1185">Reference proteome</keyword>
<keyword evidence="1" id="KW-1133">Transmembrane helix</keyword>
<evidence type="ECO:0000313" key="2">
    <source>
        <dbReference type="EMBL" id="CAD8135035.1"/>
    </source>
</evidence>